<keyword evidence="2" id="KW-0378">Hydrolase</keyword>
<dbReference type="GO" id="GO:0006508">
    <property type="term" value="P:proteolysis"/>
    <property type="evidence" value="ECO:0007669"/>
    <property type="project" value="UniProtKB-KW"/>
</dbReference>
<feature type="domain" description="Transglutaminase-like" evidence="1">
    <location>
        <begin position="108"/>
        <end position="166"/>
    </location>
</feature>
<evidence type="ECO:0000313" key="3">
    <source>
        <dbReference type="Proteomes" id="UP000095645"/>
    </source>
</evidence>
<dbReference type="GO" id="GO:0008233">
    <property type="term" value="F:peptidase activity"/>
    <property type="evidence" value="ECO:0007669"/>
    <property type="project" value="UniProtKB-KW"/>
</dbReference>
<reference evidence="2 3" key="1">
    <citation type="submission" date="2015-09" db="EMBL/GenBank/DDBJ databases">
        <authorList>
            <consortium name="Pathogen Informatics"/>
        </authorList>
    </citation>
    <scope>NUCLEOTIDE SEQUENCE [LARGE SCALE GENOMIC DNA]</scope>
    <source>
        <strain evidence="2 3">2789STDY5834861</strain>
    </source>
</reference>
<evidence type="ECO:0000313" key="2">
    <source>
        <dbReference type="EMBL" id="CUO69965.1"/>
    </source>
</evidence>
<dbReference type="InterPro" id="IPR002931">
    <property type="entry name" value="Transglutaminase-like"/>
</dbReference>
<dbReference type="InterPro" id="IPR052557">
    <property type="entry name" value="CAP/Cytokinesis_protein"/>
</dbReference>
<proteinExistence type="predicted"/>
<dbReference type="GO" id="GO:0005737">
    <property type="term" value="C:cytoplasm"/>
    <property type="evidence" value="ECO:0007669"/>
    <property type="project" value="TreeGrafter"/>
</dbReference>
<dbReference type="SMART" id="SM00460">
    <property type="entry name" value="TGc"/>
    <property type="match status" value="1"/>
</dbReference>
<dbReference type="Pfam" id="PF01841">
    <property type="entry name" value="Transglut_core"/>
    <property type="match status" value="1"/>
</dbReference>
<protein>
    <submittedName>
        <fullName evidence="2">Uncharacterized protein involved in cytokinesis, contains TGc (Transglutaminase/protease-like) domain</fullName>
    </submittedName>
</protein>
<gene>
    <name evidence="2" type="ORF">ERS852476_03674</name>
</gene>
<dbReference type="SUPFAM" id="SSF54001">
    <property type="entry name" value="Cysteine proteinases"/>
    <property type="match status" value="1"/>
</dbReference>
<dbReference type="Gene3D" id="3.10.620.30">
    <property type="match status" value="1"/>
</dbReference>
<dbReference type="PANTHER" id="PTHR46333">
    <property type="entry name" value="CYTOKINESIS PROTEIN 3"/>
    <property type="match status" value="1"/>
</dbReference>
<dbReference type="InterPro" id="IPR038765">
    <property type="entry name" value="Papain-like_cys_pep_sf"/>
</dbReference>
<dbReference type="Proteomes" id="UP000095645">
    <property type="component" value="Unassembled WGS sequence"/>
</dbReference>
<evidence type="ECO:0000259" key="1">
    <source>
        <dbReference type="SMART" id="SM00460"/>
    </source>
</evidence>
<accession>A0A174HAT3</accession>
<dbReference type="EMBL" id="CYZP01000058">
    <property type="protein sequence ID" value="CUO69965.1"/>
    <property type="molecule type" value="Genomic_DNA"/>
</dbReference>
<dbReference type="PANTHER" id="PTHR46333:SF2">
    <property type="entry name" value="CYTOKINESIS PROTEIN 3"/>
    <property type="match status" value="1"/>
</dbReference>
<keyword evidence="2" id="KW-0645">Protease</keyword>
<sequence>MPHLQKLRGTENVNGKNIYSDKSVARKITLKSPTVKGDYSYGSVYGPYLDTAHLAQVRSVVQSFKLNYIRKGMSDYDKVLTAFNYLRSNCRYAYRGWQYNYANTAWGALVYGEAQCSGYARAMKALCDASGVDCRYVHANAKASNPSHQWNQVKVGGKWYILDAQSNGFLLGTNTWIKQAGMSWDTKGLPTCSKTDYKR</sequence>
<organism evidence="2 3">
    <name type="scientific">Blautia obeum</name>
    <dbReference type="NCBI Taxonomy" id="40520"/>
    <lineage>
        <taxon>Bacteria</taxon>
        <taxon>Bacillati</taxon>
        <taxon>Bacillota</taxon>
        <taxon>Clostridia</taxon>
        <taxon>Lachnospirales</taxon>
        <taxon>Lachnospiraceae</taxon>
        <taxon>Blautia</taxon>
    </lineage>
</organism>
<name>A0A174HAT3_9FIRM</name>
<dbReference type="AlphaFoldDB" id="A0A174HAT3"/>